<protein>
    <submittedName>
        <fullName evidence="9">MFS transporter</fullName>
    </submittedName>
</protein>
<dbReference type="RefSeq" id="WP_135348859.1">
    <property type="nucleotide sequence ID" value="NZ_SRJD01000012.1"/>
</dbReference>
<feature type="transmembrane region" description="Helical" evidence="7">
    <location>
        <begin position="47"/>
        <end position="67"/>
    </location>
</feature>
<evidence type="ECO:0000259" key="8">
    <source>
        <dbReference type="PROSITE" id="PS50850"/>
    </source>
</evidence>
<feature type="transmembrane region" description="Helical" evidence="7">
    <location>
        <begin position="321"/>
        <end position="343"/>
    </location>
</feature>
<evidence type="ECO:0000256" key="1">
    <source>
        <dbReference type="ARBA" id="ARBA00004651"/>
    </source>
</evidence>
<keyword evidence="4 7" id="KW-1133">Transmembrane helix</keyword>
<sequence length="474" mass="52919">MNAEGVISNRRVKSQSKMNDEAMKHYSEREKQQLEVRINNLPVTRTMYKVFTLITLGMMLDGFDVYLAGGVLGQLVQTGWSSVTLNAAFISTTFIGLFIGSIVTGFVGDWKGRQFAYQINLLIFGAASLASFFAPNMTMLIILRGISGIGLGAEIVTGFALLGEFVPAHSRGKWVATLSFLANCTAPMTTFIAYLVIPNIGWRWMFVIVGVCSVVVWFFRRNLPESPRWYFSQGEYEKAEEVVHIFETEAEEKSGNPYQTDYKYAANQYHQIMNKQSSFNEIINKRTVIRFILACFILAAINTSVYTFVTWVPTLLVKKGITISHSLVFTMLMMFGAPIGAFVGRVTVDKIGRKWNIVGAFFMTAILGITYAFQTDSVSIMVTGFFMTVCLYVLMAVGLAVYVPELFPTPIRLRTNGMAQAFGRLFTIVTPYAVAWLLINQGMISIFVLMGIFLVIVAVLTIICGPETKQQILK</sequence>
<dbReference type="AlphaFoldDB" id="A0A4Z0GN94"/>
<evidence type="ECO:0000256" key="2">
    <source>
        <dbReference type="ARBA" id="ARBA00022448"/>
    </source>
</evidence>
<comment type="subcellular location">
    <subcellularLocation>
        <location evidence="1">Cell membrane</location>
        <topology evidence="1">Multi-pass membrane protein</topology>
    </subcellularLocation>
</comment>
<dbReference type="GO" id="GO:0046943">
    <property type="term" value="F:carboxylic acid transmembrane transporter activity"/>
    <property type="evidence" value="ECO:0007669"/>
    <property type="project" value="TreeGrafter"/>
</dbReference>
<accession>A0A4Z0GN94</accession>
<dbReference type="GO" id="GO:0005886">
    <property type="term" value="C:plasma membrane"/>
    <property type="evidence" value="ECO:0007669"/>
    <property type="project" value="UniProtKB-SubCell"/>
</dbReference>
<dbReference type="CDD" id="cd17316">
    <property type="entry name" value="MFS_SV2_like"/>
    <property type="match status" value="1"/>
</dbReference>
<keyword evidence="5 7" id="KW-0472">Membrane</keyword>
<keyword evidence="2" id="KW-0813">Transport</keyword>
<dbReference type="Proteomes" id="UP000298347">
    <property type="component" value="Unassembled WGS sequence"/>
</dbReference>
<dbReference type="InterPro" id="IPR005829">
    <property type="entry name" value="Sugar_transporter_CS"/>
</dbReference>
<evidence type="ECO:0000256" key="4">
    <source>
        <dbReference type="ARBA" id="ARBA00022989"/>
    </source>
</evidence>
<feature type="domain" description="Major facilitator superfamily (MFS) profile" evidence="8">
    <location>
        <begin position="50"/>
        <end position="469"/>
    </location>
</feature>
<feature type="transmembrane region" description="Helical" evidence="7">
    <location>
        <begin position="380"/>
        <end position="402"/>
    </location>
</feature>
<comment type="caution">
    <text evidence="9">The sequence shown here is derived from an EMBL/GenBank/DDBJ whole genome shotgun (WGS) entry which is preliminary data.</text>
</comment>
<dbReference type="InterPro" id="IPR005828">
    <property type="entry name" value="MFS_sugar_transport-like"/>
</dbReference>
<proteinExistence type="predicted"/>
<name>A0A4Z0GN94_9BACL</name>
<feature type="transmembrane region" description="Helical" evidence="7">
    <location>
        <begin position="445"/>
        <end position="465"/>
    </location>
</feature>
<evidence type="ECO:0000256" key="7">
    <source>
        <dbReference type="SAM" id="Phobius"/>
    </source>
</evidence>
<dbReference type="PANTHER" id="PTHR23508:SF10">
    <property type="entry name" value="CARBOXYLIC ACID TRANSPORTER PROTEIN HOMOLOG"/>
    <property type="match status" value="1"/>
</dbReference>
<feature type="region of interest" description="Disordered" evidence="6">
    <location>
        <begin position="1"/>
        <end position="28"/>
    </location>
</feature>
<dbReference type="Pfam" id="PF00083">
    <property type="entry name" value="Sugar_tr"/>
    <property type="match status" value="1"/>
</dbReference>
<dbReference type="PROSITE" id="PS00217">
    <property type="entry name" value="SUGAR_TRANSPORT_2"/>
    <property type="match status" value="1"/>
</dbReference>
<keyword evidence="3 7" id="KW-0812">Transmembrane</keyword>
<feature type="transmembrane region" description="Helical" evidence="7">
    <location>
        <begin position="87"/>
        <end position="108"/>
    </location>
</feature>
<dbReference type="PANTHER" id="PTHR23508">
    <property type="entry name" value="CARBOXYLIC ACID TRANSPORTER PROTEIN HOMOLOG"/>
    <property type="match status" value="1"/>
</dbReference>
<evidence type="ECO:0000256" key="5">
    <source>
        <dbReference type="ARBA" id="ARBA00023136"/>
    </source>
</evidence>
<feature type="transmembrane region" description="Helical" evidence="7">
    <location>
        <begin position="140"/>
        <end position="162"/>
    </location>
</feature>
<organism evidence="9 10">
    <name type="scientific">Sporolactobacillus shoreae</name>
    <dbReference type="NCBI Taxonomy" id="1465501"/>
    <lineage>
        <taxon>Bacteria</taxon>
        <taxon>Bacillati</taxon>
        <taxon>Bacillota</taxon>
        <taxon>Bacilli</taxon>
        <taxon>Bacillales</taxon>
        <taxon>Sporolactobacillaceae</taxon>
        <taxon>Sporolactobacillus</taxon>
    </lineage>
</organism>
<dbReference type="InterPro" id="IPR036259">
    <property type="entry name" value="MFS_trans_sf"/>
</dbReference>
<feature type="transmembrane region" description="Helical" evidence="7">
    <location>
        <begin position="355"/>
        <end position="374"/>
    </location>
</feature>
<dbReference type="EMBL" id="SRJD01000012">
    <property type="protein sequence ID" value="TGA97649.1"/>
    <property type="molecule type" value="Genomic_DNA"/>
</dbReference>
<feature type="transmembrane region" description="Helical" evidence="7">
    <location>
        <begin position="174"/>
        <end position="196"/>
    </location>
</feature>
<dbReference type="Gene3D" id="1.20.1250.20">
    <property type="entry name" value="MFS general substrate transporter like domains"/>
    <property type="match status" value="1"/>
</dbReference>
<evidence type="ECO:0000313" key="9">
    <source>
        <dbReference type="EMBL" id="TGA97649.1"/>
    </source>
</evidence>
<dbReference type="SUPFAM" id="SSF103473">
    <property type="entry name" value="MFS general substrate transporter"/>
    <property type="match status" value="1"/>
</dbReference>
<evidence type="ECO:0000313" key="10">
    <source>
        <dbReference type="Proteomes" id="UP000298347"/>
    </source>
</evidence>
<dbReference type="InterPro" id="IPR020846">
    <property type="entry name" value="MFS_dom"/>
</dbReference>
<feature type="transmembrane region" description="Helical" evidence="7">
    <location>
        <begin position="202"/>
        <end position="219"/>
    </location>
</feature>
<dbReference type="PROSITE" id="PS50850">
    <property type="entry name" value="MFS"/>
    <property type="match status" value="1"/>
</dbReference>
<feature type="compositionally biased region" description="Basic and acidic residues" evidence="6">
    <location>
        <begin position="18"/>
        <end position="28"/>
    </location>
</feature>
<feature type="transmembrane region" description="Helical" evidence="7">
    <location>
        <begin position="288"/>
        <end position="309"/>
    </location>
</feature>
<evidence type="ECO:0000256" key="6">
    <source>
        <dbReference type="SAM" id="MobiDB-lite"/>
    </source>
</evidence>
<evidence type="ECO:0000256" key="3">
    <source>
        <dbReference type="ARBA" id="ARBA00022692"/>
    </source>
</evidence>
<keyword evidence="10" id="KW-1185">Reference proteome</keyword>
<feature type="transmembrane region" description="Helical" evidence="7">
    <location>
        <begin position="115"/>
        <end position="134"/>
    </location>
</feature>
<feature type="transmembrane region" description="Helical" evidence="7">
    <location>
        <begin position="422"/>
        <end position="439"/>
    </location>
</feature>
<reference evidence="9 10" key="1">
    <citation type="journal article" date="2015" name="Int. J. Syst. Evol. Microbiol.">
        <title>Sporolactobacillus shoreae sp. nov. and Sporolactobacillus spathodeae sp. nov., two spore-forming lactic acid bacteria isolated from tree barks in Thailand.</title>
        <authorList>
            <person name="Thamacharoensuk T."/>
            <person name="Kitahara M."/>
            <person name="Ohkuma M."/>
            <person name="Thongchul N."/>
            <person name="Tanasupawat S."/>
        </authorList>
    </citation>
    <scope>NUCLEOTIDE SEQUENCE [LARGE SCALE GENOMIC DNA]</scope>
    <source>
        <strain evidence="9 10">BK92</strain>
    </source>
</reference>
<gene>
    <name evidence="9" type="ORF">E4665_11095</name>
</gene>
<dbReference type="OrthoDB" id="9787026at2"/>